<reference evidence="7 8" key="1">
    <citation type="submission" date="2020-10" db="EMBL/GenBank/DDBJ databases">
        <title>Ca. Dormibacterota MAGs.</title>
        <authorList>
            <person name="Montgomery K."/>
        </authorList>
    </citation>
    <scope>NUCLEOTIDE SEQUENCE [LARGE SCALE GENOMIC DNA]</scope>
    <source>
        <strain evidence="7">SC8811_S16_3</strain>
    </source>
</reference>
<comment type="caution">
    <text evidence="7">The sequence shown here is derived from an EMBL/GenBank/DDBJ whole genome shotgun (WGS) entry which is preliminary data.</text>
</comment>
<dbReference type="PANTHER" id="PTHR43095">
    <property type="entry name" value="SUGAR KINASE"/>
    <property type="match status" value="1"/>
</dbReference>
<dbReference type="InterPro" id="IPR018483">
    <property type="entry name" value="Carb_kinase_FGGY_CS"/>
</dbReference>
<dbReference type="PIRSF" id="PIRSF000538">
    <property type="entry name" value="GlpK"/>
    <property type="match status" value="1"/>
</dbReference>
<dbReference type="InterPro" id="IPR000577">
    <property type="entry name" value="Carb_kinase_FGGY"/>
</dbReference>
<dbReference type="PROSITE" id="PS00445">
    <property type="entry name" value="FGGY_KINASES_2"/>
    <property type="match status" value="1"/>
</dbReference>
<evidence type="ECO:0000256" key="4">
    <source>
        <dbReference type="RuleBase" id="RU003733"/>
    </source>
</evidence>
<name>A0A934NHE9_9BACT</name>
<dbReference type="InterPro" id="IPR043129">
    <property type="entry name" value="ATPase_NBD"/>
</dbReference>
<keyword evidence="3 4" id="KW-0418">Kinase</keyword>
<dbReference type="InterPro" id="IPR018485">
    <property type="entry name" value="FGGY_C"/>
</dbReference>
<organism evidence="7 8">
    <name type="scientific">Candidatus Dormiibacter inghamiae</name>
    <dbReference type="NCBI Taxonomy" id="3127013"/>
    <lineage>
        <taxon>Bacteria</taxon>
        <taxon>Bacillati</taxon>
        <taxon>Candidatus Dormiibacterota</taxon>
        <taxon>Candidatus Dormibacteria</taxon>
        <taxon>Candidatus Dormibacterales</taxon>
        <taxon>Candidatus Dormibacteraceae</taxon>
        <taxon>Candidatus Dormiibacter</taxon>
    </lineage>
</organism>
<protein>
    <submittedName>
        <fullName evidence="7">FGGY-family carbohydrate kinase</fullName>
    </submittedName>
</protein>
<sequence length="499" mass="53375">MVKGELLLGVDIGTASSKAVLARPGGEVVASAQREHSLSLPRPGWAEHDAEGIWWADFLGLCQELLLQAEGGVAAVCVSGIGACFLAADAAGRPLRPAILYGIDTRAEYEIRELNDRYGKESLLSRCGSILTTQAIGPKILWLRRNESEIWERTEKLFMVNSFIAHRLTGEYVLDHHSASQCDPLYDVHENGWITEWAEQIAPGLSLPRLMWPAEVVGIVTAGAAEVTGLSAGTPVVIGTIDAWSEAASVGVQHPGDLMLMYGTTMFMIEVLDRPLSDPGLWGTTGVLPGTHNLAGGMATSGAITAWLRDISGHMSYEDLVAEAASVRPGSDALVILPYFAGERTPLFDASARGLMLGLTLSHGRGHLYRAVLEATAYGVRHILETMAEAGGKSERLVAVGGGTKGGLWTQIVSDVTGRRQLLPQYTIGAAYGDTLLAARAVGLAAPEEDWSTVVATVEPNPANRSLYDELYAVYRDLYPATLEQAHSLARLQKAAPDV</sequence>
<dbReference type="GO" id="GO:0016301">
    <property type="term" value="F:kinase activity"/>
    <property type="evidence" value="ECO:0007669"/>
    <property type="project" value="UniProtKB-KW"/>
</dbReference>
<dbReference type="GO" id="GO:0005975">
    <property type="term" value="P:carbohydrate metabolic process"/>
    <property type="evidence" value="ECO:0007669"/>
    <property type="project" value="InterPro"/>
</dbReference>
<proteinExistence type="inferred from homology"/>
<keyword evidence="2 4" id="KW-0808">Transferase</keyword>
<dbReference type="SUPFAM" id="SSF53067">
    <property type="entry name" value="Actin-like ATPase domain"/>
    <property type="match status" value="2"/>
</dbReference>
<evidence type="ECO:0000256" key="1">
    <source>
        <dbReference type="ARBA" id="ARBA00009156"/>
    </source>
</evidence>
<gene>
    <name evidence="7" type="ORF">JF888_09535</name>
</gene>
<dbReference type="AlphaFoldDB" id="A0A934NHE9"/>
<dbReference type="InterPro" id="IPR018484">
    <property type="entry name" value="FGGY_N"/>
</dbReference>
<dbReference type="Proteomes" id="UP000620075">
    <property type="component" value="Unassembled WGS sequence"/>
</dbReference>
<feature type="domain" description="Carbohydrate kinase FGGY N-terminal" evidence="5">
    <location>
        <begin position="7"/>
        <end position="244"/>
    </location>
</feature>
<dbReference type="CDD" id="cd07804">
    <property type="entry name" value="ASKHA_NBD_FGGY_RrXK-like"/>
    <property type="match status" value="1"/>
</dbReference>
<dbReference type="PANTHER" id="PTHR43095:SF5">
    <property type="entry name" value="XYLULOSE KINASE"/>
    <property type="match status" value="1"/>
</dbReference>
<evidence type="ECO:0000313" key="8">
    <source>
        <dbReference type="Proteomes" id="UP000620075"/>
    </source>
</evidence>
<evidence type="ECO:0000256" key="3">
    <source>
        <dbReference type="ARBA" id="ARBA00022777"/>
    </source>
</evidence>
<dbReference type="Pfam" id="PF00370">
    <property type="entry name" value="FGGY_N"/>
    <property type="match status" value="1"/>
</dbReference>
<evidence type="ECO:0000256" key="2">
    <source>
        <dbReference type="ARBA" id="ARBA00022679"/>
    </source>
</evidence>
<evidence type="ECO:0000259" key="6">
    <source>
        <dbReference type="Pfam" id="PF02782"/>
    </source>
</evidence>
<feature type="domain" description="Carbohydrate kinase FGGY C-terminal" evidence="6">
    <location>
        <begin position="259"/>
        <end position="441"/>
    </location>
</feature>
<comment type="similarity">
    <text evidence="1 4">Belongs to the FGGY kinase family.</text>
</comment>
<dbReference type="InterPro" id="IPR050406">
    <property type="entry name" value="FGGY_Carb_Kinase"/>
</dbReference>
<dbReference type="Gene3D" id="3.30.420.40">
    <property type="match status" value="2"/>
</dbReference>
<evidence type="ECO:0000259" key="5">
    <source>
        <dbReference type="Pfam" id="PF00370"/>
    </source>
</evidence>
<evidence type="ECO:0000313" key="7">
    <source>
        <dbReference type="EMBL" id="MBJ7603412.1"/>
    </source>
</evidence>
<dbReference type="GO" id="GO:0016773">
    <property type="term" value="F:phosphotransferase activity, alcohol group as acceptor"/>
    <property type="evidence" value="ECO:0007669"/>
    <property type="project" value="InterPro"/>
</dbReference>
<accession>A0A934NHE9</accession>
<dbReference type="Pfam" id="PF02782">
    <property type="entry name" value="FGGY_C"/>
    <property type="match status" value="1"/>
</dbReference>
<dbReference type="EMBL" id="JAEKNQ010000036">
    <property type="protein sequence ID" value="MBJ7603412.1"/>
    <property type="molecule type" value="Genomic_DNA"/>
</dbReference>